<evidence type="ECO:0000256" key="1">
    <source>
        <dbReference type="SAM" id="MobiDB-lite"/>
    </source>
</evidence>
<feature type="region of interest" description="Disordered" evidence="1">
    <location>
        <begin position="105"/>
        <end position="126"/>
    </location>
</feature>
<reference evidence="2 3" key="1">
    <citation type="submission" date="2014-08" db="EMBL/GenBank/DDBJ databases">
        <title>Whole genome shotgun sequence of Sphingomonas paucimobilis NBRC 13935.</title>
        <authorList>
            <person name="Hosoyama A."/>
            <person name="Hashimoto M."/>
            <person name="Hosoyama Y."/>
            <person name="Noguchi M."/>
            <person name="Uohara A."/>
            <person name="Ohji S."/>
            <person name="Katano-Makiyama Y."/>
            <person name="Ichikawa N."/>
            <person name="Kimura A."/>
            <person name="Yamazoe A."/>
            <person name="Fujita N."/>
        </authorList>
    </citation>
    <scope>NUCLEOTIDE SEQUENCE [LARGE SCALE GENOMIC DNA]</scope>
    <source>
        <strain evidence="2 3">NBRC 13935</strain>
    </source>
</reference>
<comment type="caution">
    <text evidence="2">The sequence shown here is derived from an EMBL/GenBank/DDBJ whole genome shotgun (WGS) entry which is preliminary data.</text>
</comment>
<accession>A0A0C9N195</accession>
<keyword evidence="3" id="KW-1185">Reference proteome</keyword>
<name>A0A0C9N195_SPHPI</name>
<protein>
    <submittedName>
        <fullName evidence="2">DNA, contig: SP617</fullName>
    </submittedName>
</protein>
<evidence type="ECO:0000313" key="2">
    <source>
        <dbReference type="EMBL" id="GAN13324.1"/>
    </source>
</evidence>
<dbReference type="EMBL" id="BBJS01000017">
    <property type="protein sequence ID" value="GAN13324.1"/>
    <property type="molecule type" value="Genomic_DNA"/>
</dbReference>
<gene>
    <name evidence="2" type="ORF">SP6_17_00410</name>
</gene>
<dbReference type="Proteomes" id="UP000032025">
    <property type="component" value="Unassembled WGS sequence"/>
</dbReference>
<dbReference type="AlphaFoldDB" id="A0A0C9N195"/>
<evidence type="ECO:0000313" key="3">
    <source>
        <dbReference type="Proteomes" id="UP000032025"/>
    </source>
</evidence>
<dbReference type="RefSeq" id="WP_227876535.1">
    <property type="nucleotide sequence ID" value="NZ_BBJS01000017.1"/>
</dbReference>
<dbReference type="GeneID" id="78526982"/>
<sequence length="126" mass="13683">MSGTMSTLLLTMAIQSPSVEVPSVDAIVANTRRLTAVERPCVYDRNSTDITVCGRRNADRFRVPFAPAPEPGDPKNEAVMTERTRLLARTTPIDEMSPFLVGGGFTGVTMDTNPRDHGPTLRKPAP</sequence>
<organism evidence="2 3">
    <name type="scientific">Sphingomonas paucimobilis NBRC 13935</name>
    <dbReference type="NCBI Taxonomy" id="1219050"/>
    <lineage>
        <taxon>Bacteria</taxon>
        <taxon>Pseudomonadati</taxon>
        <taxon>Pseudomonadota</taxon>
        <taxon>Alphaproteobacteria</taxon>
        <taxon>Sphingomonadales</taxon>
        <taxon>Sphingomonadaceae</taxon>
        <taxon>Sphingomonas</taxon>
    </lineage>
</organism>
<proteinExistence type="predicted"/>